<feature type="non-terminal residue" evidence="1">
    <location>
        <position position="1"/>
    </location>
</feature>
<feature type="non-terminal residue" evidence="1">
    <location>
        <position position="2024"/>
    </location>
</feature>
<gene>
    <name evidence="1" type="ORF">LCGC14_1156710</name>
</gene>
<comment type="caution">
    <text evidence="1">The sequence shown here is derived from an EMBL/GenBank/DDBJ whole genome shotgun (WGS) entry which is preliminary data.</text>
</comment>
<name>A0A0F9MGY0_9ZZZZ</name>
<proteinExistence type="predicted"/>
<dbReference type="EMBL" id="LAZR01005606">
    <property type="protein sequence ID" value="KKM98556.1"/>
    <property type="molecule type" value="Genomic_DNA"/>
</dbReference>
<protein>
    <submittedName>
        <fullName evidence="1">Uncharacterized protein</fullName>
    </submittedName>
</protein>
<dbReference type="InterPro" id="IPR013320">
    <property type="entry name" value="ConA-like_dom_sf"/>
</dbReference>
<sequence length="2024" mass="224095">EEYDRYTQIANVSTDNQGKFYFNHTVYGSIEENLLVMIFYHEDEYFTELSYEEYAGLETDINGHRFFIDANRDGLPDWEYDLYDLIKVLTSLSQSDPASFLAFMAELNENSGNKTYSLINSLEGLIKGNTTWTTGKRDWALLFDGDGIGRNGSIGSIIYNAFVNVSYEYNLPGASLNTSWTSPQTITTVDRSNSPDWINPNKAKVQNDDNTSTYLTLSGGGSGESTFGYGTAESTSTTISKDTKVGSKFTLTQNGNVTNIKAYLELGGGAKNPKEALATIYSDNSGEPDQLQGNSSTVAIDSGLQWYTFNFVSPINMNAGDYWLVIQTGTKIKLHGVDTGVSGTSKGNSDPYPNPDQSFGTPTDGNWKFCIYATYNYATPLQPNESDWLRSTNFGFSIPAGAEIDGIEVRIDKSATQNTQNSIRDYDVRLRNASQQVGDNRSLTSWWATSDTDTYLSYGSSSDTWNSGLTVSEINNIGFGVDIAAINVGANNTAYIDHVQVIIYYTGVGTLIQNTSLIRPNGDITFEWESSHAGSHSLLINETAIDATDFIYTSSLASANITDEFNMNSFDTNSGTITQLQLILNGEEVDVSSSIDIYCGSWLGEQQLEMSVLGNYTYIWSGLSLTQTDLDNMKIKFESESPPAAEIKDYDYVDFGDILDNPLGLSDTEFGLSAWIYPTSLTSYQSNNGIKNVFISKSGNIEIGISETGFLQVWLNTTNVETYAEYGFPGAIALNTWQYVSVRYNSSGNDVDVLIGDTWCREAIGATQEPWNSGGPLVEGGNFTIGAEISSYSSFTGKLEDISVFNKSISDAEVESHSGGPTLEIDTIVKKEDGQGGWVPITITGEIIDDQLVFDVNSTGKPIDILEFYLSSSEPDLQNPDPNNWNLIGTDGGGQLIGFEKPFKLFKDSWTLPDNASWYFVAKASDDVGNVVYDYYSTYFAIDHFDKLIDFTINDKNGRVGVNPDDHHVGVNSNHTEHINSLNIYINESGDIDYLDNFNYTELQDYWVIYLSQSLSNWITTKGLTPDNYNITFIIEANLTYTGFPFYFYNYTSDQIILDIKSPDLTLLSGSPYSLVLGERYDNVQENLITMAINSTDNDLSKVKVEYKYKTPTTSSWLPYGTFSAVNSLANITLNIINLRDDNITLRFYGYDDLQNEKLLSNASHWLIKDLNNHQQFIIEDLDSATLYGLDQNRMIDIDLKVLPVDNDITKVTVSTNYESFSLTNIVSEQDHIYFADDGVIDIDVKLNSSFYNIQGSEFTIIPIDIKLFQGSNIVPITSKEVIIIATTTIFDSVVEISSLTVNISTEINNILMSFANNTAYTNSHRIPFIANNLPPVLKVYNSYGDLVETIELQVDYDYFDSIIYTDEQNAYSTKSPSGTTNVDRNDVGGSGSMILSPATASVLNRNLGGGGSYATSWYSPFLASTIDYGSSENWTNFNNALAQDDSYASSFLATTGGSGQHSMPIQTNFNEIKGSISTFGDLEYSPGGINTTIDSYLTPGSGGDYLIVPSAFIDVSNQWSAESSAYDWNNLTSATENQGRVINDIYWQSWNNTGSGTISSVDIRIYLDLVGLSNDRIDINIYVGASQSSTTYRIDSGNDGTGLYINLNNVNEPNDGSWSWADVGNIEVRLDGTKSGGHDSVQDYEVFEVWGMVFTSSGGSPDSNDIDIEVEWSVSNPLSMDYLYWDYFSSTSIDFSVYNYNTFGFEDKTSSPFTFTTDYFNNVSGTCTVKVRFNGTTPSSSFSLDIDQLRVNYTIPIVPSNTDWLRLTDFRFDIPAEATSIDGIIVEIDRYTQNSNSIQDKSIRLRLLSGPVGDDAKTTSWWDTIDDDVNNTYGALDDDWNAGLSVSDINNINFGIVISAENIGSDNTAYIDHVRIKIYYTMPDNSAQDWIFPDKAKLQDNDYANVTFSPTSEDTSDWIRLTNFGFDIPTSGVTIDGIEVLFDRQANVSGSIHDFGLYLRNSTGQATGNYANSLISWDILDDNGYDLYGTPTNLWGVSWSATEINLNTFGLDLYIEYNGTVFT</sequence>
<accession>A0A0F9MGY0</accession>
<reference evidence="1" key="1">
    <citation type="journal article" date="2015" name="Nature">
        <title>Complex archaea that bridge the gap between prokaryotes and eukaryotes.</title>
        <authorList>
            <person name="Spang A."/>
            <person name="Saw J.H."/>
            <person name="Jorgensen S.L."/>
            <person name="Zaremba-Niedzwiedzka K."/>
            <person name="Martijn J."/>
            <person name="Lind A.E."/>
            <person name="van Eijk R."/>
            <person name="Schleper C."/>
            <person name="Guy L."/>
            <person name="Ettema T.J."/>
        </authorList>
    </citation>
    <scope>NUCLEOTIDE SEQUENCE</scope>
</reference>
<evidence type="ECO:0000313" key="1">
    <source>
        <dbReference type="EMBL" id="KKM98556.1"/>
    </source>
</evidence>
<dbReference type="SUPFAM" id="SSF49899">
    <property type="entry name" value="Concanavalin A-like lectins/glucanases"/>
    <property type="match status" value="1"/>
</dbReference>
<organism evidence="1">
    <name type="scientific">marine sediment metagenome</name>
    <dbReference type="NCBI Taxonomy" id="412755"/>
    <lineage>
        <taxon>unclassified sequences</taxon>
        <taxon>metagenomes</taxon>
        <taxon>ecological metagenomes</taxon>
    </lineage>
</organism>